<dbReference type="RefSeq" id="WP_181451607.1">
    <property type="nucleotide sequence ID" value="NZ_QHGU01000462.1"/>
</dbReference>
<keyword evidence="2" id="KW-1003">Cell membrane</keyword>
<evidence type="ECO:0000259" key="6">
    <source>
        <dbReference type="Pfam" id="PF12696"/>
    </source>
</evidence>
<reference evidence="7 8" key="1">
    <citation type="submission" date="2018-05" db="EMBL/GenBank/DDBJ databases">
        <title>Vancomycin-resistant Enterococcus faecium strain from Chelyabinsk, Russia.</title>
        <authorList>
            <person name="Gostev V."/>
            <person name="Goncharov A."/>
            <person name="Kolodzhieva V."/>
            <person name="Suvorov A."/>
            <person name="Sidorenko S."/>
            <person name="Zueva L."/>
        </authorList>
    </citation>
    <scope>NUCLEOTIDE SEQUENCE [LARGE SCALE GENOMIC DNA]</scope>
    <source>
        <strain evidence="7 8">20</strain>
    </source>
</reference>
<dbReference type="EMBL" id="QHGU01000462">
    <property type="protein sequence ID" value="PZM50625.1"/>
    <property type="molecule type" value="Genomic_DNA"/>
</dbReference>
<dbReference type="PANTHER" id="PTHR37937:SF1">
    <property type="entry name" value="CONJUGATIVE TRANSFER: DNA TRANSPORT"/>
    <property type="match status" value="1"/>
</dbReference>
<feature type="non-terminal residue" evidence="7">
    <location>
        <position position="1"/>
    </location>
</feature>
<comment type="caution">
    <text evidence="7">The sequence shown here is derived from an EMBL/GenBank/DDBJ whole genome shotgun (WGS) entry which is preliminary data.</text>
</comment>
<dbReference type="CDD" id="cd01127">
    <property type="entry name" value="TrwB_TraG_TraD_VirD4"/>
    <property type="match status" value="1"/>
</dbReference>
<dbReference type="SUPFAM" id="SSF52540">
    <property type="entry name" value="P-loop containing nucleoside triphosphate hydrolases"/>
    <property type="match status" value="1"/>
</dbReference>
<dbReference type="Pfam" id="PF12696">
    <property type="entry name" value="TraG-D_C"/>
    <property type="match status" value="1"/>
</dbReference>
<protein>
    <submittedName>
        <fullName evidence="7">Conjugal transfer protein TraG</fullName>
    </submittedName>
</protein>
<name>A0AB73TK19_ENTFC</name>
<dbReference type="Proteomes" id="UP000249070">
    <property type="component" value="Unassembled WGS sequence"/>
</dbReference>
<keyword evidence="3" id="KW-0812">Transmembrane</keyword>
<keyword evidence="4" id="KW-1133">Transmembrane helix</keyword>
<dbReference type="InterPro" id="IPR032689">
    <property type="entry name" value="TraG-D_C"/>
</dbReference>
<feature type="non-terminal residue" evidence="7">
    <location>
        <position position="171"/>
    </location>
</feature>
<evidence type="ECO:0000256" key="5">
    <source>
        <dbReference type="ARBA" id="ARBA00023136"/>
    </source>
</evidence>
<dbReference type="PANTHER" id="PTHR37937">
    <property type="entry name" value="CONJUGATIVE TRANSFER: DNA TRANSPORT"/>
    <property type="match status" value="1"/>
</dbReference>
<evidence type="ECO:0000313" key="7">
    <source>
        <dbReference type="EMBL" id="PZM50625.1"/>
    </source>
</evidence>
<comment type="subcellular location">
    <subcellularLocation>
        <location evidence="1">Cell membrane</location>
        <topology evidence="1">Multi-pass membrane protein</topology>
    </subcellularLocation>
</comment>
<sequence length="171" mass="19398">DTLVYKADNIYNGSLPIPVRCLLDEFANTGQIPDFENVIATTRSRGISVDVILQNLTQISKKLYKDSWETIIGNCDSFLYLGGNEQSTHKYISTQLGKETIDVVTYNESRGTTGSFTKNSQKQGRNLLDPNEVREIKGGKCIYMLRGTKPFLSDRFKLERHPLFKKLKETP</sequence>
<keyword evidence="5" id="KW-0472">Membrane</keyword>
<evidence type="ECO:0000256" key="1">
    <source>
        <dbReference type="ARBA" id="ARBA00004651"/>
    </source>
</evidence>
<proteinExistence type="predicted"/>
<dbReference type="InterPro" id="IPR027417">
    <property type="entry name" value="P-loop_NTPase"/>
</dbReference>
<dbReference type="Gene3D" id="3.40.50.300">
    <property type="entry name" value="P-loop containing nucleotide triphosphate hydrolases"/>
    <property type="match status" value="1"/>
</dbReference>
<evidence type="ECO:0000256" key="3">
    <source>
        <dbReference type="ARBA" id="ARBA00022692"/>
    </source>
</evidence>
<organism evidence="7 8">
    <name type="scientific">Enterococcus faecium</name>
    <name type="common">Streptococcus faecium</name>
    <dbReference type="NCBI Taxonomy" id="1352"/>
    <lineage>
        <taxon>Bacteria</taxon>
        <taxon>Bacillati</taxon>
        <taxon>Bacillota</taxon>
        <taxon>Bacilli</taxon>
        <taxon>Lactobacillales</taxon>
        <taxon>Enterococcaceae</taxon>
        <taxon>Enterococcus</taxon>
    </lineage>
</organism>
<gene>
    <name evidence="7" type="ORF">DKP91_18380</name>
</gene>
<dbReference type="AlphaFoldDB" id="A0AB73TK19"/>
<evidence type="ECO:0000256" key="2">
    <source>
        <dbReference type="ARBA" id="ARBA00022475"/>
    </source>
</evidence>
<dbReference type="InterPro" id="IPR051539">
    <property type="entry name" value="T4SS-coupling_protein"/>
</dbReference>
<evidence type="ECO:0000256" key="4">
    <source>
        <dbReference type="ARBA" id="ARBA00022989"/>
    </source>
</evidence>
<feature type="domain" description="TraD/TraG TraM recognition site" evidence="6">
    <location>
        <begin position="18"/>
        <end position="137"/>
    </location>
</feature>
<evidence type="ECO:0000313" key="8">
    <source>
        <dbReference type="Proteomes" id="UP000249070"/>
    </source>
</evidence>
<dbReference type="GO" id="GO:0005886">
    <property type="term" value="C:plasma membrane"/>
    <property type="evidence" value="ECO:0007669"/>
    <property type="project" value="UniProtKB-SubCell"/>
</dbReference>
<accession>A0AB73TK19</accession>